<sequence>MQFSKVFLSLSFVYGTAHASFVGDATVFNPGLGACARANGDSDFIVAISVAQFGNGSNCGRNIRATSQGGLSVVATVIDKCIGCGINDIDLSPVAFSHLGNGDDDRIRVTWDFI</sequence>
<dbReference type="InterPro" id="IPR036908">
    <property type="entry name" value="RlpA-like_sf"/>
</dbReference>
<dbReference type="PROSITE" id="PS51257">
    <property type="entry name" value="PROKAR_LIPOPROTEIN"/>
    <property type="match status" value="1"/>
</dbReference>
<accession>A0A8H5B3R8</accession>
<dbReference type="CDD" id="cd22191">
    <property type="entry name" value="DPBB_RlpA_EXP_N-like"/>
    <property type="match status" value="1"/>
</dbReference>
<keyword evidence="4" id="KW-1185">Reference proteome</keyword>
<protein>
    <recommendedName>
        <fullName evidence="5">RlpA-like protein double-psi beta-barrel domain-containing protein</fullName>
    </recommendedName>
</protein>
<dbReference type="PANTHER" id="PTHR31836">
    <property type="match status" value="1"/>
</dbReference>
<proteinExistence type="predicted"/>
<feature type="chain" id="PRO_5034240518" description="RlpA-like protein double-psi beta-barrel domain-containing protein" evidence="2">
    <location>
        <begin position="20"/>
        <end position="114"/>
    </location>
</feature>
<dbReference type="SUPFAM" id="SSF50685">
    <property type="entry name" value="Barwin-like endoglucanases"/>
    <property type="match status" value="1"/>
</dbReference>
<keyword evidence="1 2" id="KW-0732">Signal</keyword>
<comment type="caution">
    <text evidence="3">The sequence shown here is derived from an EMBL/GenBank/DDBJ whole genome shotgun (WGS) entry which is preliminary data.</text>
</comment>
<dbReference type="Gene3D" id="2.40.40.10">
    <property type="entry name" value="RlpA-like domain"/>
    <property type="match status" value="1"/>
</dbReference>
<organism evidence="3 4">
    <name type="scientific">Psilocybe cf. subviscida</name>
    <dbReference type="NCBI Taxonomy" id="2480587"/>
    <lineage>
        <taxon>Eukaryota</taxon>
        <taxon>Fungi</taxon>
        <taxon>Dikarya</taxon>
        <taxon>Basidiomycota</taxon>
        <taxon>Agaricomycotina</taxon>
        <taxon>Agaricomycetes</taxon>
        <taxon>Agaricomycetidae</taxon>
        <taxon>Agaricales</taxon>
        <taxon>Agaricineae</taxon>
        <taxon>Strophariaceae</taxon>
        <taxon>Psilocybe</taxon>
    </lineage>
</organism>
<dbReference type="OrthoDB" id="406505at2759"/>
<evidence type="ECO:0008006" key="5">
    <source>
        <dbReference type="Google" id="ProtNLM"/>
    </source>
</evidence>
<evidence type="ECO:0000313" key="3">
    <source>
        <dbReference type="EMBL" id="KAF5316161.1"/>
    </source>
</evidence>
<dbReference type="Proteomes" id="UP000567179">
    <property type="component" value="Unassembled WGS sequence"/>
</dbReference>
<dbReference type="AlphaFoldDB" id="A0A8H5B3R8"/>
<evidence type="ECO:0000256" key="2">
    <source>
        <dbReference type="SAM" id="SignalP"/>
    </source>
</evidence>
<feature type="signal peptide" evidence="2">
    <location>
        <begin position="1"/>
        <end position="19"/>
    </location>
</feature>
<dbReference type="EMBL" id="JAACJJ010000042">
    <property type="protein sequence ID" value="KAF5316161.1"/>
    <property type="molecule type" value="Genomic_DNA"/>
</dbReference>
<dbReference type="InterPro" id="IPR051477">
    <property type="entry name" value="Expansin_CellWall"/>
</dbReference>
<dbReference type="PANTHER" id="PTHR31836:SF28">
    <property type="entry name" value="SRCR DOMAIN-CONTAINING PROTEIN-RELATED"/>
    <property type="match status" value="1"/>
</dbReference>
<gene>
    <name evidence="3" type="ORF">D9619_006292</name>
</gene>
<evidence type="ECO:0000313" key="4">
    <source>
        <dbReference type="Proteomes" id="UP000567179"/>
    </source>
</evidence>
<name>A0A8H5B3R8_9AGAR</name>
<reference evidence="3 4" key="1">
    <citation type="journal article" date="2020" name="ISME J.">
        <title>Uncovering the hidden diversity of litter-decomposition mechanisms in mushroom-forming fungi.</title>
        <authorList>
            <person name="Floudas D."/>
            <person name="Bentzer J."/>
            <person name="Ahren D."/>
            <person name="Johansson T."/>
            <person name="Persson P."/>
            <person name="Tunlid A."/>
        </authorList>
    </citation>
    <scope>NUCLEOTIDE SEQUENCE [LARGE SCALE GENOMIC DNA]</scope>
    <source>
        <strain evidence="3 4">CBS 101986</strain>
    </source>
</reference>
<evidence type="ECO:0000256" key="1">
    <source>
        <dbReference type="ARBA" id="ARBA00022729"/>
    </source>
</evidence>